<keyword evidence="2" id="KW-1185">Reference proteome</keyword>
<protein>
    <recommendedName>
        <fullName evidence="3">DUF2804 domain-containing protein</fullName>
    </recommendedName>
</protein>
<reference evidence="1 2" key="1">
    <citation type="submission" date="2016-11" db="EMBL/GenBank/DDBJ databases">
        <authorList>
            <person name="Jaros S."/>
            <person name="Januszkiewicz K."/>
            <person name="Wedrychowicz H."/>
        </authorList>
    </citation>
    <scope>NUCLEOTIDE SEQUENCE [LARGE SCALE GENOMIC DNA]</scope>
    <source>
        <strain evidence="1 2">CGMCC 1.10681</strain>
    </source>
</reference>
<dbReference type="EMBL" id="FRCZ01000001">
    <property type="protein sequence ID" value="SHM56728.1"/>
    <property type="molecule type" value="Genomic_DNA"/>
</dbReference>
<sequence>MAKEIISKTPLCKENGKLNPEAIGWARDPFIHPNVKGSFGRKKKWNYWCVTNDHLLFSATISDIDYAASLFVYIYDRETKAFAEETVLIPLSRGIEMPVKVLESVQFKSDKMTILISEDTNQTKIHVKCPDFGEQKEMLTADLMIQRQQQLEALHVVIPWSEKHFQYTAKQPALPTQGKVDWGENTFIFDSKDSFACLDFGRGKWPYKSKWNWGSASGYSKDNDLIGINIGGQWTDGTGQNENGIIVNGQLHKIHDDMEWEYNKDNWMQPWKMKTRHTNQVNLTFTPEYERVAATNAIIIQSEVHQLFGTYTGNIKLNGGQYIQIENLFGWAEDHIARW</sequence>
<dbReference type="InterPro" id="IPR021243">
    <property type="entry name" value="DUF2804"/>
</dbReference>
<dbReference type="Pfam" id="PF10974">
    <property type="entry name" value="DUF2804"/>
    <property type="match status" value="1"/>
</dbReference>
<dbReference type="Proteomes" id="UP000184184">
    <property type="component" value="Unassembled WGS sequence"/>
</dbReference>
<dbReference type="AlphaFoldDB" id="A0A1M7JUR1"/>
<proteinExistence type="predicted"/>
<evidence type="ECO:0000313" key="1">
    <source>
        <dbReference type="EMBL" id="SHM56728.1"/>
    </source>
</evidence>
<dbReference type="PANTHER" id="PTHR35868:SF3">
    <property type="entry name" value="DUF2804 DOMAIN-CONTAINING PROTEIN"/>
    <property type="match status" value="1"/>
</dbReference>
<dbReference type="STRING" id="1027249.SAMN05216179_0479"/>
<organism evidence="1 2">
    <name type="scientific">Gracilibacillus kekensis</name>
    <dbReference type="NCBI Taxonomy" id="1027249"/>
    <lineage>
        <taxon>Bacteria</taxon>
        <taxon>Bacillati</taxon>
        <taxon>Bacillota</taxon>
        <taxon>Bacilli</taxon>
        <taxon>Bacillales</taxon>
        <taxon>Bacillaceae</taxon>
        <taxon>Gracilibacillus</taxon>
    </lineage>
</organism>
<evidence type="ECO:0000313" key="2">
    <source>
        <dbReference type="Proteomes" id="UP000184184"/>
    </source>
</evidence>
<gene>
    <name evidence="1" type="ORF">SAMN05216179_0479</name>
</gene>
<accession>A0A1M7JUR1</accession>
<evidence type="ECO:0008006" key="3">
    <source>
        <dbReference type="Google" id="ProtNLM"/>
    </source>
</evidence>
<name>A0A1M7JUR1_9BACI</name>
<dbReference type="OrthoDB" id="9762066at2"/>
<dbReference type="PANTHER" id="PTHR35868">
    <property type="entry name" value="DUF2804 DOMAIN-CONTAINING PROTEIN-RELATED"/>
    <property type="match status" value="1"/>
</dbReference>
<dbReference type="RefSeq" id="WP_073199287.1">
    <property type="nucleotide sequence ID" value="NZ_FRCZ01000001.1"/>
</dbReference>